<dbReference type="PANTHER" id="PTHR43626">
    <property type="entry name" value="ACYL-COA N-ACYLTRANSFERASE"/>
    <property type="match status" value="1"/>
</dbReference>
<dbReference type="InterPro" id="IPR016181">
    <property type="entry name" value="Acyl_CoA_acyltransferase"/>
</dbReference>
<dbReference type="PROSITE" id="PS51186">
    <property type="entry name" value="GNAT"/>
    <property type="match status" value="1"/>
</dbReference>
<proteinExistence type="predicted"/>
<gene>
    <name evidence="4" type="ORF">ABT57_07180</name>
</gene>
<protein>
    <submittedName>
        <fullName evidence="4">GCN5 family acetyltransferase</fullName>
    </submittedName>
</protein>
<dbReference type="EMBL" id="LDOU01000006">
    <property type="protein sequence ID" value="KLV10332.1"/>
    <property type="molecule type" value="Genomic_DNA"/>
</dbReference>
<dbReference type="Proteomes" id="UP000035909">
    <property type="component" value="Unassembled WGS sequence"/>
</dbReference>
<keyword evidence="2" id="KW-0012">Acyltransferase</keyword>
<dbReference type="PATRIC" id="fig|320778.3.peg.1553"/>
<dbReference type="OrthoDB" id="9775804at2"/>
<keyword evidence="1 4" id="KW-0808">Transferase</keyword>
<keyword evidence="5" id="KW-1185">Reference proteome</keyword>
<name>A0A0J1K7L6_9GAMM</name>
<evidence type="ECO:0000313" key="4">
    <source>
        <dbReference type="EMBL" id="KLV10332.1"/>
    </source>
</evidence>
<dbReference type="GO" id="GO:0005737">
    <property type="term" value="C:cytoplasm"/>
    <property type="evidence" value="ECO:0007669"/>
    <property type="project" value="TreeGrafter"/>
</dbReference>
<evidence type="ECO:0000313" key="5">
    <source>
        <dbReference type="Proteomes" id="UP000035909"/>
    </source>
</evidence>
<dbReference type="STRING" id="320778.ABT57_07180"/>
<dbReference type="RefSeq" id="WP_047884496.1">
    <property type="nucleotide sequence ID" value="NZ_CP071326.1"/>
</dbReference>
<dbReference type="CDD" id="cd04301">
    <property type="entry name" value="NAT_SF"/>
    <property type="match status" value="1"/>
</dbReference>
<reference evidence="4 5" key="1">
    <citation type="submission" date="2015-05" db="EMBL/GenBank/DDBJ databases">
        <title>Photobacterium galathea sp. nov.</title>
        <authorList>
            <person name="Machado H."/>
            <person name="Gram L."/>
        </authorList>
    </citation>
    <scope>NUCLEOTIDE SEQUENCE [LARGE SCALE GENOMIC DNA]</scope>
    <source>
        <strain evidence="4 5">DSM 22954</strain>
    </source>
</reference>
<accession>A0A0J1K7L6</accession>
<feature type="domain" description="N-acetyltransferase" evidence="3">
    <location>
        <begin position="1"/>
        <end position="139"/>
    </location>
</feature>
<evidence type="ECO:0000259" key="3">
    <source>
        <dbReference type="PROSITE" id="PS51186"/>
    </source>
</evidence>
<sequence>MNLEITETLSATEEYVALRVTAGLSAKSLEAAKIGLPNSLYMVCIRDNTKLVGMGRVVGDGACNFEIVDVAVDPAYQGQGLGKQVMHHIDRYLQRTVLEGSYVSMIADEPSFYEKLGYRLTAPRSEGMTKKFLPQSPHT</sequence>
<dbReference type="Gene3D" id="3.40.630.30">
    <property type="match status" value="1"/>
</dbReference>
<evidence type="ECO:0000256" key="1">
    <source>
        <dbReference type="ARBA" id="ARBA00022679"/>
    </source>
</evidence>
<organism evidence="4 5">
    <name type="scientific">Photobacterium ganghwense</name>
    <dbReference type="NCBI Taxonomy" id="320778"/>
    <lineage>
        <taxon>Bacteria</taxon>
        <taxon>Pseudomonadati</taxon>
        <taxon>Pseudomonadota</taxon>
        <taxon>Gammaproteobacteria</taxon>
        <taxon>Vibrionales</taxon>
        <taxon>Vibrionaceae</taxon>
        <taxon>Photobacterium</taxon>
    </lineage>
</organism>
<dbReference type="SUPFAM" id="SSF55729">
    <property type="entry name" value="Acyl-CoA N-acyltransferases (Nat)"/>
    <property type="match status" value="1"/>
</dbReference>
<dbReference type="InterPro" id="IPR045039">
    <property type="entry name" value="NSI-like"/>
</dbReference>
<dbReference type="AlphaFoldDB" id="A0A0J1K7L6"/>
<dbReference type="GO" id="GO:0008080">
    <property type="term" value="F:N-acetyltransferase activity"/>
    <property type="evidence" value="ECO:0007669"/>
    <property type="project" value="InterPro"/>
</dbReference>
<evidence type="ECO:0000256" key="2">
    <source>
        <dbReference type="ARBA" id="ARBA00023315"/>
    </source>
</evidence>
<dbReference type="Pfam" id="PF13508">
    <property type="entry name" value="Acetyltransf_7"/>
    <property type="match status" value="1"/>
</dbReference>
<comment type="caution">
    <text evidence="4">The sequence shown here is derived from an EMBL/GenBank/DDBJ whole genome shotgun (WGS) entry which is preliminary data.</text>
</comment>
<dbReference type="PANTHER" id="PTHR43626:SF4">
    <property type="entry name" value="GCN5-RELATED N-ACETYLTRANSFERASE 2, CHLOROPLASTIC"/>
    <property type="match status" value="1"/>
</dbReference>
<dbReference type="InterPro" id="IPR000182">
    <property type="entry name" value="GNAT_dom"/>
</dbReference>